<organism evidence="1 2">
    <name type="scientific">Pauljensenia hongkongensis</name>
    <dbReference type="NCBI Taxonomy" id="178339"/>
    <lineage>
        <taxon>Bacteria</taxon>
        <taxon>Bacillati</taxon>
        <taxon>Actinomycetota</taxon>
        <taxon>Actinomycetes</taxon>
        <taxon>Actinomycetales</taxon>
        <taxon>Actinomycetaceae</taxon>
        <taxon>Pauljensenia</taxon>
    </lineage>
</organism>
<evidence type="ECO:0000313" key="1">
    <source>
        <dbReference type="EMBL" id="AOS46880.1"/>
    </source>
</evidence>
<gene>
    <name evidence="1" type="ORF">BH719_02545</name>
</gene>
<dbReference type="Proteomes" id="UP000095214">
    <property type="component" value="Chromosome"/>
</dbReference>
<name>A0A1D8B157_9ACTO</name>
<accession>A0A1D8B157</accession>
<dbReference type="InterPro" id="IPR021770">
    <property type="entry name" value="DUF3335"/>
</dbReference>
<proteinExistence type="predicted"/>
<dbReference type="OrthoDB" id="27442at2"/>
<dbReference type="KEGG" id="phon:BH719_02545"/>
<evidence type="ECO:0000313" key="2">
    <source>
        <dbReference type="Proteomes" id="UP000095214"/>
    </source>
</evidence>
<dbReference type="STRING" id="178339.BH719_02545"/>
<dbReference type="Gene3D" id="3.90.70.10">
    <property type="entry name" value="Cysteine proteinases"/>
    <property type="match status" value="1"/>
</dbReference>
<dbReference type="EMBL" id="CP017298">
    <property type="protein sequence ID" value="AOS46880.1"/>
    <property type="molecule type" value="Genomic_DNA"/>
</dbReference>
<keyword evidence="2" id="KW-1185">Reference proteome</keyword>
<protein>
    <submittedName>
        <fullName evidence="1">Uncharacterized protein</fullName>
    </submittedName>
</protein>
<sequence>MRSAPVPVGEGAGAALAGLGVPGPSARRWSRVGGIARATVWISGGAAVHEVHRPLSAHLRIAGWAPLVGSGTADAAGALAGIIRAIVDEAGRRGLPMVKAQTQGEEDPLAGALVAEGFTRMPGGGDPLSGAPPAEFAHERTVGWIRWLAPGPPVAPAPAYERQKTEFTCGPACALMALGRGGTAPPRGLDAEMEIWREATYTVGVGHFGLAGAIARRGARVHVITSSPGPVVGVSRAHMATGHVREAIHRKHVDQARALGVTWEYREPAPQDLARALAAGRRVVVLVDLASLNGETMPHWILAWGAVGDHVLVHDPWTDEQFGESWVETDTLALRGQDLWDAGVWTEEEGNRAVLVVGHSA</sequence>
<dbReference type="Pfam" id="PF11814">
    <property type="entry name" value="DUF3335"/>
    <property type="match status" value="1"/>
</dbReference>
<reference evidence="1 2" key="1">
    <citation type="submission" date="2016-09" db="EMBL/GenBank/DDBJ databases">
        <title>Complete genome sequence of Actinomyces hongkongensis HKU8.</title>
        <authorList>
            <person name="Gao Y.-X."/>
            <person name="Zhou Y.-Y."/>
            <person name="Xie Y."/>
            <person name="Wang M."/>
            <person name="Wang S.-J."/>
            <person name="Shen S.-G."/>
        </authorList>
    </citation>
    <scope>NUCLEOTIDE SEQUENCE [LARGE SCALE GENOMIC DNA]</scope>
    <source>
        <strain evidence="1 2">HKU8</strain>
    </source>
</reference>
<dbReference type="RefSeq" id="WP_009743176.1">
    <property type="nucleotide sequence ID" value="NZ_CP017298.1"/>
</dbReference>
<dbReference type="AlphaFoldDB" id="A0A1D8B157"/>